<dbReference type="Gene3D" id="3.90.470.10">
    <property type="entry name" value="Ribosomal protein L22/L17"/>
    <property type="match status" value="1"/>
</dbReference>
<keyword evidence="2 7" id="KW-0699">rRNA-binding</keyword>
<gene>
    <name evidence="7 12" type="primary">rplV</name>
    <name evidence="12" type="ORF">ISN26_05910</name>
</gene>
<dbReference type="InterPro" id="IPR036394">
    <property type="entry name" value="Ribosomal_uL22_sf"/>
</dbReference>
<dbReference type="NCBIfam" id="TIGR01044">
    <property type="entry name" value="rplV_bact"/>
    <property type="match status" value="1"/>
</dbReference>
<dbReference type="GO" id="GO:0022625">
    <property type="term" value="C:cytosolic large ribosomal subunit"/>
    <property type="evidence" value="ECO:0007669"/>
    <property type="project" value="TreeGrafter"/>
</dbReference>
<comment type="similarity">
    <text evidence="1 7 8">Belongs to the universal ribosomal protein uL22 family.</text>
</comment>
<dbReference type="GO" id="GO:0006412">
    <property type="term" value="P:translation"/>
    <property type="evidence" value="ECO:0007669"/>
    <property type="project" value="UniProtKB-UniRule"/>
</dbReference>
<dbReference type="HAMAP" id="MF_01331_B">
    <property type="entry name" value="Ribosomal_uL22_B"/>
    <property type="match status" value="1"/>
</dbReference>
<dbReference type="GO" id="GO:0003735">
    <property type="term" value="F:structural constituent of ribosome"/>
    <property type="evidence" value="ECO:0007669"/>
    <property type="project" value="InterPro"/>
</dbReference>
<evidence type="ECO:0000256" key="2">
    <source>
        <dbReference type="ARBA" id="ARBA00022730"/>
    </source>
</evidence>
<evidence type="ECO:0000256" key="9">
    <source>
        <dbReference type="RuleBase" id="RU004006"/>
    </source>
</evidence>
<dbReference type="EMBL" id="JADHEI010000044">
    <property type="protein sequence ID" value="MBF2735595.1"/>
    <property type="molecule type" value="Genomic_DNA"/>
</dbReference>
<keyword evidence="4 7" id="KW-0689">Ribosomal protein</keyword>
<comment type="subunit">
    <text evidence="7 9">Part of the 50S ribosomal subunit.</text>
</comment>
<dbReference type="Pfam" id="PF00237">
    <property type="entry name" value="Ribosomal_L22"/>
    <property type="match status" value="1"/>
</dbReference>
<dbReference type="Proteomes" id="UP000604381">
    <property type="component" value="Unassembled WGS sequence"/>
</dbReference>
<dbReference type="InterPro" id="IPR047867">
    <property type="entry name" value="Ribosomal_uL22_bac/org-type"/>
</dbReference>
<dbReference type="CDD" id="cd00336">
    <property type="entry name" value="Ribosomal_L22"/>
    <property type="match status" value="1"/>
</dbReference>
<name>A0A930Y1P8_9GAMM</name>
<dbReference type="SUPFAM" id="SSF54843">
    <property type="entry name" value="Ribosomal protein L22"/>
    <property type="match status" value="1"/>
</dbReference>
<evidence type="ECO:0000256" key="8">
    <source>
        <dbReference type="RuleBase" id="RU004005"/>
    </source>
</evidence>
<evidence type="ECO:0000256" key="10">
    <source>
        <dbReference type="RuleBase" id="RU004008"/>
    </source>
</evidence>
<protein>
    <recommendedName>
        <fullName evidence="6 7">Large ribosomal subunit protein uL22</fullName>
    </recommendedName>
</protein>
<proteinExistence type="inferred from homology"/>
<reference evidence="12" key="1">
    <citation type="submission" date="2020-10" db="EMBL/GenBank/DDBJ databases">
        <title>An improved Amphimedon queenslandica hologenome assembly reveals how three proteobacterial symbionts can extend the metabolic phenotypic of their marine sponge host.</title>
        <authorList>
            <person name="Degnan B."/>
            <person name="Degnan S."/>
            <person name="Xiang X."/>
        </authorList>
    </citation>
    <scope>NUCLEOTIDE SEQUENCE</scope>
    <source>
        <strain evidence="12">AqS2</strain>
    </source>
</reference>
<dbReference type="PANTHER" id="PTHR13501">
    <property type="entry name" value="CHLOROPLAST 50S RIBOSOMAL PROTEIN L22-RELATED"/>
    <property type="match status" value="1"/>
</dbReference>
<evidence type="ECO:0000256" key="6">
    <source>
        <dbReference type="ARBA" id="ARBA00035207"/>
    </source>
</evidence>
<dbReference type="InterPro" id="IPR005727">
    <property type="entry name" value="Ribosomal_uL22_bac/chlpt-type"/>
</dbReference>
<evidence type="ECO:0000256" key="7">
    <source>
        <dbReference type="HAMAP-Rule" id="MF_01331"/>
    </source>
</evidence>
<dbReference type="GO" id="GO:0019843">
    <property type="term" value="F:rRNA binding"/>
    <property type="evidence" value="ECO:0007669"/>
    <property type="project" value="UniProtKB-UniRule"/>
</dbReference>
<evidence type="ECO:0000256" key="5">
    <source>
        <dbReference type="ARBA" id="ARBA00023274"/>
    </source>
</evidence>
<sequence length="141" mass="15429">MAATAYQTYVARKRNSRGSPRKMQLAAALIRGKAVQEASDILDYSITKSSRILNKLLGAAIANAEQSNADVDSLHIAEVRVNKGMVLKRFKASGRGRVRANCHRYTHIDLLLEDRSAPLAAEVKEKKPAAAEDKPAAEDKE</sequence>
<organism evidence="12 13">
    <name type="scientific">Candidatus Amphirhobacter heronislandensis</name>
    <dbReference type="NCBI Taxonomy" id="1732024"/>
    <lineage>
        <taxon>Bacteria</taxon>
        <taxon>Pseudomonadati</taxon>
        <taxon>Pseudomonadota</taxon>
        <taxon>Gammaproteobacteria</taxon>
        <taxon>Candidatus Tethybacterales</taxon>
        <taxon>Candidatus Tethybacteraceae</taxon>
        <taxon>Candidatus Amphirhobacter</taxon>
    </lineage>
</organism>
<evidence type="ECO:0000256" key="4">
    <source>
        <dbReference type="ARBA" id="ARBA00022980"/>
    </source>
</evidence>
<comment type="caution">
    <text evidence="12">The sequence shown here is derived from an EMBL/GenBank/DDBJ whole genome shotgun (WGS) entry which is preliminary data.</text>
</comment>
<dbReference type="PANTHER" id="PTHR13501:SF8">
    <property type="entry name" value="LARGE RIBOSOMAL SUBUNIT PROTEIN UL22M"/>
    <property type="match status" value="1"/>
</dbReference>
<keyword evidence="5 7" id="KW-0687">Ribonucleoprotein</keyword>
<evidence type="ECO:0000313" key="12">
    <source>
        <dbReference type="EMBL" id="MBF2735595.1"/>
    </source>
</evidence>
<comment type="function">
    <text evidence="7">The globular domain of the protein is located near the polypeptide exit tunnel on the outside of the subunit, while an extended beta-hairpin is found that lines the wall of the exit tunnel in the center of the 70S ribosome.</text>
</comment>
<dbReference type="InterPro" id="IPR001063">
    <property type="entry name" value="Ribosomal_uL22"/>
</dbReference>
<comment type="function">
    <text evidence="7 10">This protein binds specifically to 23S rRNA; its binding is stimulated by other ribosomal proteins, e.g., L4, L17, and L20. It is important during the early stages of 50S assembly. It makes multiple contacts with different domains of the 23S rRNA in the assembled 50S subunit and ribosome.</text>
</comment>
<feature type="region of interest" description="Disordered" evidence="11">
    <location>
        <begin position="122"/>
        <end position="141"/>
    </location>
</feature>
<evidence type="ECO:0000256" key="11">
    <source>
        <dbReference type="SAM" id="MobiDB-lite"/>
    </source>
</evidence>
<keyword evidence="3 7" id="KW-0694">RNA-binding</keyword>
<accession>A0A930Y1P8</accession>
<evidence type="ECO:0000313" key="13">
    <source>
        <dbReference type="Proteomes" id="UP000604381"/>
    </source>
</evidence>
<evidence type="ECO:0000256" key="3">
    <source>
        <dbReference type="ARBA" id="ARBA00022884"/>
    </source>
</evidence>
<dbReference type="AlphaFoldDB" id="A0A930Y1P8"/>
<evidence type="ECO:0000256" key="1">
    <source>
        <dbReference type="ARBA" id="ARBA00009451"/>
    </source>
</evidence>
<keyword evidence="13" id="KW-1185">Reference proteome</keyword>